<reference evidence="1" key="1">
    <citation type="submission" date="2017-08" db="EMBL/GenBank/DDBJ databases">
        <authorList>
            <person name="Polle J.E."/>
            <person name="Barry K."/>
            <person name="Cushman J."/>
            <person name="Schmutz J."/>
            <person name="Tran D."/>
            <person name="Hathwaick L.T."/>
            <person name="Yim W.C."/>
            <person name="Jenkins J."/>
            <person name="Mckie-Krisberg Z.M."/>
            <person name="Prochnik S."/>
            <person name="Lindquist E."/>
            <person name="Dockter R.B."/>
            <person name="Adam C."/>
            <person name="Molina H."/>
            <person name="Bunkerborg J."/>
            <person name="Jin E."/>
            <person name="Buchheim M."/>
            <person name="Magnuson J."/>
        </authorList>
    </citation>
    <scope>NUCLEOTIDE SEQUENCE</scope>
    <source>
        <strain evidence="1">CCAP 19/18</strain>
    </source>
</reference>
<evidence type="ECO:0000313" key="1">
    <source>
        <dbReference type="EMBL" id="KAF5834624.1"/>
    </source>
</evidence>
<proteinExistence type="predicted"/>
<accession>A0ABQ7GJ61</accession>
<protein>
    <recommendedName>
        <fullName evidence="3">Secreted protein</fullName>
    </recommendedName>
</protein>
<organism evidence="1 2">
    <name type="scientific">Dunaliella salina</name>
    <name type="common">Green alga</name>
    <name type="synonym">Protococcus salinus</name>
    <dbReference type="NCBI Taxonomy" id="3046"/>
    <lineage>
        <taxon>Eukaryota</taxon>
        <taxon>Viridiplantae</taxon>
        <taxon>Chlorophyta</taxon>
        <taxon>core chlorophytes</taxon>
        <taxon>Chlorophyceae</taxon>
        <taxon>CS clade</taxon>
        <taxon>Chlamydomonadales</taxon>
        <taxon>Dunaliellaceae</taxon>
        <taxon>Dunaliella</taxon>
    </lineage>
</organism>
<evidence type="ECO:0000313" key="2">
    <source>
        <dbReference type="Proteomes" id="UP000815325"/>
    </source>
</evidence>
<dbReference type="EMBL" id="MU069746">
    <property type="protein sequence ID" value="KAF5834624.1"/>
    <property type="molecule type" value="Genomic_DNA"/>
</dbReference>
<evidence type="ECO:0008006" key="3">
    <source>
        <dbReference type="Google" id="ProtNLM"/>
    </source>
</evidence>
<gene>
    <name evidence="1" type="ORF">DUNSADRAFT_8665</name>
</gene>
<name>A0ABQ7GJ61_DUNSA</name>
<sequence>MAVSCVGGGWISHVFFMPVVRGSDRPELGKRSSFALCLLTQHLAFRQPWSLLNATWFASSEDGIHLRWAWCASCKQSWAWTAMSTTSAVQFCGSTSFV</sequence>
<comment type="caution">
    <text evidence="1">The sequence shown here is derived from an EMBL/GenBank/DDBJ whole genome shotgun (WGS) entry which is preliminary data.</text>
</comment>
<dbReference type="Proteomes" id="UP000815325">
    <property type="component" value="Unassembled WGS sequence"/>
</dbReference>
<keyword evidence="2" id="KW-1185">Reference proteome</keyword>